<evidence type="ECO:0000313" key="3">
    <source>
        <dbReference type="Proteomes" id="UP000485058"/>
    </source>
</evidence>
<protein>
    <submittedName>
        <fullName evidence="2">Uncharacterized protein</fullName>
    </submittedName>
</protein>
<comment type="caution">
    <text evidence="2">The sequence shown here is derived from an EMBL/GenBank/DDBJ whole genome shotgun (WGS) entry which is preliminary data.</text>
</comment>
<feature type="region of interest" description="Disordered" evidence="1">
    <location>
        <begin position="59"/>
        <end position="93"/>
    </location>
</feature>
<accession>A0A699ZB79</accession>
<reference evidence="2 3" key="1">
    <citation type="submission" date="2020-02" db="EMBL/GenBank/DDBJ databases">
        <title>Draft genome sequence of Haematococcus lacustris strain NIES-144.</title>
        <authorList>
            <person name="Morimoto D."/>
            <person name="Nakagawa S."/>
            <person name="Yoshida T."/>
            <person name="Sawayama S."/>
        </authorList>
    </citation>
    <scope>NUCLEOTIDE SEQUENCE [LARGE SCALE GENOMIC DNA]</scope>
    <source>
        <strain evidence="2 3">NIES-144</strain>
    </source>
</reference>
<evidence type="ECO:0000256" key="1">
    <source>
        <dbReference type="SAM" id="MobiDB-lite"/>
    </source>
</evidence>
<dbReference type="AlphaFoldDB" id="A0A699ZB79"/>
<gene>
    <name evidence="2" type="ORF">HaLaN_12487</name>
</gene>
<proteinExistence type="predicted"/>
<name>A0A699ZB79_HAELA</name>
<evidence type="ECO:0000313" key="2">
    <source>
        <dbReference type="EMBL" id="GFH16124.1"/>
    </source>
</evidence>
<sequence length="93" mass="10215">MDGNRWVPSTGLQASPGDAAAVAKNPAAEEEPEAELPVYEENEAWDAWSMGTCTTDVEAEEGIEEHNEHHSQQQQPMEEDEASNPEMIHAIDP</sequence>
<keyword evidence="3" id="KW-1185">Reference proteome</keyword>
<dbReference type="Proteomes" id="UP000485058">
    <property type="component" value="Unassembled WGS sequence"/>
</dbReference>
<organism evidence="2 3">
    <name type="scientific">Haematococcus lacustris</name>
    <name type="common">Green alga</name>
    <name type="synonym">Haematococcus pluvialis</name>
    <dbReference type="NCBI Taxonomy" id="44745"/>
    <lineage>
        <taxon>Eukaryota</taxon>
        <taxon>Viridiplantae</taxon>
        <taxon>Chlorophyta</taxon>
        <taxon>core chlorophytes</taxon>
        <taxon>Chlorophyceae</taxon>
        <taxon>CS clade</taxon>
        <taxon>Chlamydomonadales</taxon>
        <taxon>Haematococcaceae</taxon>
        <taxon>Haematococcus</taxon>
    </lineage>
</organism>
<feature type="region of interest" description="Disordered" evidence="1">
    <location>
        <begin position="1"/>
        <end position="35"/>
    </location>
</feature>
<dbReference type="EMBL" id="BLLF01000949">
    <property type="protein sequence ID" value="GFH16124.1"/>
    <property type="molecule type" value="Genomic_DNA"/>
</dbReference>